<feature type="non-terminal residue" evidence="2">
    <location>
        <position position="30"/>
    </location>
</feature>
<gene>
    <name evidence="2" type="ORF">QTP70_017823</name>
</gene>
<sequence>MQTPHKRQRRESNPQPWRCKSKAVCGSNKI</sequence>
<evidence type="ECO:0000313" key="3">
    <source>
        <dbReference type="Proteomes" id="UP001274896"/>
    </source>
</evidence>
<protein>
    <submittedName>
        <fullName evidence="2">Uncharacterized protein</fullName>
    </submittedName>
</protein>
<reference evidence="2" key="1">
    <citation type="submission" date="2023-06" db="EMBL/GenBank/DDBJ databases">
        <title>Male Hemibagrus guttatus genome.</title>
        <authorList>
            <person name="Bian C."/>
        </authorList>
    </citation>
    <scope>NUCLEOTIDE SEQUENCE</scope>
    <source>
        <strain evidence="2">Male_cb2023</strain>
        <tissue evidence="2">Muscle</tissue>
    </source>
</reference>
<proteinExistence type="predicted"/>
<dbReference type="EMBL" id="JAUCMX010000008">
    <property type="protein sequence ID" value="KAK3537711.1"/>
    <property type="molecule type" value="Genomic_DNA"/>
</dbReference>
<evidence type="ECO:0000313" key="2">
    <source>
        <dbReference type="EMBL" id="KAK3537711.1"/>
    </source>
</evidence>
<evidence type="ECO:0000256" key="1">
    <source>
        <dbReference type="SAM" id="MobiDB-lite"/>
    </source>
</evidence>
<comment type="caution">
    <text evidence="2">The sequence shown here is derived from an EMBL/GenBank/DDBJ whole genome shotgun (WGS) entry which is preliminary data.</text>
</comment>
<keyword evidence="3" id="KW-1185">Reference proteome</keyword>
<dbReference type="Proteomes" id="UP001274896">
    <property type="component" value="Unassembled WGS sequence"/>
</dbReference>
<name>A0AAE0R0P0_9TELE</name>
<feature type="region of interest" description="Disordered" evidence="1">
    <location>
        <begin position="1"/>
        <end position="30"/>
    </location>
</feature>
<accession>A0AAE0R0P0</accession>
<dbReference type="AlphaFoldDB" id="A0AAE0R0P0"/>
<organism evidence="2 3">
    <name type="scientific">Hemibagrus guttatus</name>
    <dbReference type="NCBI Taxonomy" id="175788"/>
    <lineage>
        <taxon>Eukaryota</taxon>
        <taxon>Metazoa</taxon>
        <taxon>Chordata</taxon>
        <taxon>Craniata</taxon>
        <taxon>Vertebrata</taxon>
        <taxon>Euteleostomi</taxon>
        <taxon>Actinopterygii</taxon>
        <taxon>Neopterygii</taxon>
        <taxon>Teleostei</taxon>
        <taxon>Ostariophysi</taxon>
        <taxon>Siluriformes</taxon>
        <taxon>Bagridae</taxon>
        <taxon>Hemibagrus</taxon>
    </lineage>
</organism>